<dbReference type="SUPFAM" id="SSF53659">
    <property type="entry name" value="Isocitrate/Isopropylmalate dehydrogenase-like"/>
    <property type="match status" value="1"/>
</dbReference>
<proteinExistence type="inferred from homology"/>
<evidence type="ECO:0000256" key="5">
    <source>
        <dbReference type="ARBA" id="ARBA00023128"/>
    </source>
</evidence>
<accession>A0A7J7JW53</accession>
<keyword evidence="3" id="KW-0816">Tricarboxylic acid cycle</keyword>
<dbReference type="GO" id="GO:0006099">
    <property type="term" value="P:tricarboxylic acid cycle"/>
    <property type="evidence" value="ECO:0007669"/>
    <property type="project" value="UniProtKB-KW"/>
</dbReference>
<evidence type="ECO:0000256" key="1">
    <source>
        <dbReference type="ARBA" id="ARBA00004173"/>
    </source>
</evidence>
<dbReference type="InterPro" id="IPR024084">
    <property type="entry name" value="IsoPropMal-DH-like_dom"/>
</dbReference>
<dbReference type="Proteomes" id="UP000593567">
    <property type="component" value="Unassembled WGS sequence"/>
</dbReference>
<dbReference type="PANTHER" id="PTHR11835:SF60">
    <property type="entry name" value="ISOCITRATE DEHYDROGENASE [NAD] SUBUNIT, MITOCHONDRIAL"/>
    <property type="match status" value="1"/>
</dbReference>
<reference evidence="7" key="1">
    <citation type="submission" date="2020-06" db="EMBL/GenBank/DDBJ databases">
        <title>Draft genome of Bugula neritina, a colonial animal packing powerful symbionts and potential medicines.</title>
        <authorList>
            <person name="Rayko M."/>
        </authorList>
    </citation>
    <scope>NUCLEOTIDE SEQUENCE [LARGE SCALE GENOMIC DNA]</scope>
    <source>
        <strain evidence="7">Kwan_BN1</strain>
    </source>
</reference>
<evidence type="ECO:0000259" key="6">
    <source>
        <dbReference type="SMART" id="SM01329"/>
    </source>
</evidence>
<comment type="subcellular location">
    <subcellularLocation>
        <location evidence="1">Mitochondrion</location>
    </subcellularLocation>
</comment>
<dbReference type="Gene3D" id="3.40.718.10">
    <property type="entry name" value="Isopropylmalate Dehydrogenase"/>
    <property type="match status" value="1"/>
</dbReference>
<dbReference type="NCBIfam" id="TIGR00175">
    <property type="entry name" value="mito_nad_idh"/>
    <property type="match status" value="1"/>
</dbReference>
<dbReference type="GO" id="GO:0005739">
    <property type="term" value="C:mitochondrion"/>
    <property type="evidence" value="ECO:0007669"/>
    <property type="project" value="UniProtKB-SubCell"/>
</dbReference>
<organism evidence="7 8">
    <name type="scientific">Bugula neritina</name>
    <name type="common">Brown bryozoan</name>
    <name type="synonym">Sertularia neritina</name>
    <dbReference type="NCBI Taxonomy" id="10212"/>
    <lineage>
        <taxon>Eukaryota</taxon>
        <taxon>Metazoa</taxon>
        <taxon>Spiralia</taxon>
        <taxon>Lophotrochozoa</taxon>
        <taxon>Bryozoa</taxon>
        <taxon>Gymnolaemata</taxon>
        <taxon>Cheilostomatida</taxon>
        <taxon>Flustrina</taxon>
        <taxon>Buguloidea</taxon>
        <taxon>Bugulidae</taxon>
        <taxon>Bugula</taxon>
    </lineage>
</organism>
<dbReference type="PANTHER" id="PTHR11835">
    <property type="entry name" value="DECARBOXYLATING DEHYDROGENASES-ISOCITRATE, ISOPROPYLMALATE, TARTRATE"/>
    <property type="match status" value="1"/>
</dbReference>
<gene>
    <name evidence="7" type="ORF">EB796_011056</name>
</gene>
<keyword evidence="5" id="KW-0496">Mitochondrion</keyword>
<comment type="similarity">
    <text evidence="2">Belongs to the isocitrate and isopropylmalate dehydrogenases family.</text>
</comment>
<dbReference type="InterPro" id="IPR004434">
    <property type="entry name" value="Isocitrate_DH_NAD"/>
</dbReference>
<dbReference type="EMBL" id="VXIV02001682">
    <property type="protein sequence ID" value="KAF6030649.1"/>
    <property type="molecule type" value="Genomic_DNA"/>
</dbReference>
<evidence type="ECO:0000313" key="8">
    <source>
        <dbReference type="Proteomes" id="UP000593567"/>
    </source>
</evidence>
<feature type="domain" description="Isopropylmalate dehydrogenase-like" evidence="6">
    <location>
        <begin position="53"/>
        <end position="375"/>
    </location>
</feature>
<sequence>MAMRVLNSLQLKLRPIAKSAANQQFIKTIRSCSTVTLPSLDDIPSAVYGGRHTVTLIPGDGVGPELIGYVKEAIRFSGAPVDFEEIGVNRESTPAELENALLALSRNGVGLKGNVEADLTRNTDKSKNIAIRKGLDLFANVVRCKSLPSYRTRHSNIDLVVIRENTEGEYSQLEHENVAGVIESLKIITRSNSARIAKYAFDYATRNHKTKVCAVHKANIMKQSDGLFLEVCTEMSKLYPHIEFSNMIIDNCAMQMVSNPQQFEVMVMPNLYGNIIANIGTGLVGGPGATAGANIGTRCAVFEQGTRNSGRSLVGMNVANPSAMLLASADMLNHIGLHSYGTTLHDSIYEVLANPELRTPDLGGDATTLEVVQEIFTKIKAKTKFNMEQGVQTDS</sequence>
<dbReference type="AlphaFoldDB" id="A0A7J7JW53"/>
<dbReference type="OrthoDB" id="10261637at2759"/>
<evidence type="ECO:0000256" key="2">
    <source>
        <dbReference type="ARBA" id="ARBA00007769"/>
    </source>
</evidence>
<evidence type="ECO:0000313" key="7">
    <source>
        <dbReference type="EMBL" id="KAF6030649.1"/>
    </source>
</evidence>
<dbReference type="GO" id="GO:0006102">
    <property type="term" value="P:isocitrate metabolic process"/>
    <property type="evidence" value="ECO:0007669"/>
    <property type="project" value="TreeGrafter"/>
</dbReference>
<name>A0A7J7JW53_BUGNE</name>
<keyword evidence="4" id="KW-0809">Transit peptide</keyword>
<evidence type="ECO:0000256" key="4">
    <source>
        <dbReference type="ARBA" id="ARBA00022946"/>
    </source>
</evidence>
<protein>
    <recommendedName>
        <fullName evidence="6">Isopropylmalate dehydrogenase-like domain-containing protein</fullName>
    </recommendedName>
</protein>
<dbReference type="Pfam" id="PF00180">
    <property type="entry name" value="Iso_dh"/>
    <property type="match status" value="1"/>
</dbReference>
<comment type="caution">
    <text evidence="7">The sequence shown here is derived from an EMBL/GenBank/DDBJ whole genome shotgun (WGS) entry which is preliminary data.</text>
</comment>
<keyword evidence="8" id="KW-1185">Reference proteome</keyword>
<dbReference type="FunFam" id="3.40.718.10:FF:000001">
    <property type="entry name" value="Isocitrate dehydrogenase [NAD] subunit, mitochondrial"/>
    <property type="match status" value="1"/>
</dbReference>
<evidence type="ECO:0000256" key="3">
    <source>
        <dbReference type="ARBA" id="ARBA00022532"/>
    </source>
</evidence>
<dbReference type="SMART" id="SM01329">
    <property type="entry name" value="Iso_dh"/>
    <property type="match status" value="1"/>
</dbReference>